<organism evidence="5 6">
    <name type="scientific">Pseudoalteromonas denitrificans DSM 6059</name>
    <dbReference type="NCBI Taxonomy" id="1123010"/>
    <lineage>
        <taxon>Bacteria</taxon>
        <taxon>Pseudomonadati</taxon>
        <taxon>Pseudomonadota</taxon>
        <taxon>Gammaproteobacteria</taxon>
        <taxon>Alteromonadales</taxon>
        <taxon>Pseudoalteromonadaceae</taxon>
        <taxon>Pseudoalteromonas</taxon>
    </lineage>
</organism>
<dbReference type="GO" id="GO:0003677">
    <property type="term" value="F:DNA binding"/>
    <property type="evidence" value="ECO:0007669"/>
    <property type="project" value="UniProtKB-KW"/>
</dbReference>
<dbReference type="STRING" id="1123010.SAMN02745724_02896"/>
<evidence type="ECO:0000256" key="2">
    <source>
        <dbReference type="ARBA" id="ARBA00023125"/>
    </source>
</evidence>
<dbReference type="InterPro" id="IPR036390">
    <property type="entry name" value="WH_DNA-bd_sf"/>
</dbReference>
<dbReference type="Proteomes" id="UP000198862">
    <property type="component" value="Unassembled WGS sequence"/>
</dbReference>
<reference evidence="5 6" key="1">
    <citation type="submission" date="2016-10" db="EMBL/GenBank/DDBJ databases">
        <authorList>
            <person name="de Groot N.N."/>
        </authorList>
    </citation>
    <scope>NUCLEOTIDE SEQUENCE [LARGE SCALE GENOMIC DNA]</scope>
    <source>
        <strain evidence="5 6">DSM 6059</strain>
    </source>
</reference>
<protein>
    <submittedName>
        <fullName evidence="5">DNA-binding transcriptional regulator, MarR family</fullName>
    </submittedName>
</protein>
<evidence type="ECO:0000313" key="5">
    <source>
        <dbReference type="EMBL" id="SFC90723.1"/>
    </source>
</evidence>
<dbReference type="Gene3D" id="1.10.10.10">
    <property type="entry name" value="Winged helix-like DNA-binding domain superfamily/Winged helix DNA-binding domain"/>
    <property type="match status" value="1"/>
</dbReference>
<feature type="domain" description="HTH marR-type" evidence="4">
    <location>
        <begin position="1"/>
        <end position="110"/>
    </location>
</feature>
<evidence type="ECO:0000256" key="1">
    <source>
        <dbReference type="ARBA" id="ARBA00023015"/>
    </source>
</evidence>
<proteinExistence type="predicted"/>
<evidence type="ECO:0000313" key="6">
    <source>
        <dbReference type="Proteomes" id="UP000198862"/>
    </source>
</evidence>
<dbReference type="RefSeq" id="WP_091985315.1">
    <property type="nucleotide sequence ID" value="NZ_FOLO01000022.1"/>
</dbReference>
<name>A0A1I1N7E5_9GAMM</name>
<dbReference type="GO" id="GO:0003700">
    <property type="term" value="F:DNA-binding transcription factor activity"/>
    <property type="evidence" value="ECO:0007669"/>
    <property type="project" value="InterPro"/>
</dbReference>
<dbReference type="PROSITE" id="PS50995">
    <property type="entry name" value="HTH_MARR_2"/>
    <property type="match status" value="1"/>
</dbReference>
<dbReference type="Pfam" id="PF12802">
    <property type="entry name" value="MarR_2"/>
    <property type="match status" value="1"/>
</dbReference>
<evidence type="ECO:0000256" key="3">
    <source>
        <dbReference type="ARBA" id="ARBA00023163"/>
    </source>
</evidence>
<gene>
    <name evidence="5" type="ORF">SAMN02745724_02896</name>
</gene>
<dbReference type="InterPro" id="IPR036388">
    <property type="entry name" value="WH-like_DNA-bd_sf"/>
</dbReference>
<dbReference type="SMART" id="SM00347">
    <property type="entry name" value="HTH_MARR"/>
    <property type="match status" value="1"/>
</dbReference>
<keyword evidence="1" id="KW-0805">Transcription regulation</keyword>
<dbReference type="PANTHER" id="PTHR42756:SF1">
    <property type="entry name" value="TRANSCRIPTIONAL REPRESSOR OF EMRAB OPERON"/>
    <property type="match status" value="1"/>
</dbReference>
<evidence type="ECO:0000259" key="4">
    <source>
        <dbReference type="PROSITE" id="PS50995"/>
    </source>
</evidence>
<accession>A0A1I1N7E5</accession>
<keyword evidence="3" id="KW-0804">Transcription</keyword>
<dbReference type="SUPFAM" id="SSF46785">
    <property type="entry name" value="Winged helix' DNA-binding domain"/>
    <property type="match status" value="1"/>
</dbReference>
<dbReference type="PANTHER" id="PTHR42756">
    <property type="entry name" value="TRANSCRIPTIONAL REGULATOR, MARR"/>
    <property type="match status" value="1"/>
</dbReference>
<keyword evidence="6" id="KW-1185">Reference proteome</keyword>
<keyword evidence="2 5" id="KW-0238">DNA-binding</keyword>
<dbReference type="EMBL" id="FOLO01000022">
    <property type="protein sequence ID" value="SFC90723.1"/>
    <property type="molecule type" value="Genomic_DNA"/>
</dbReference>
<dbReference type="InterPro" id="IPR000835">
    <property type="entry name" value="HTH_MarR-typ"/>
</dbReference>
<sequence length="112" mass="13185">MNWSLRQRMHIFLRLIKKMGLVQKEIYLALHLEKSTITRSIDKMVADGYLIRRASSENNQKEQSIFALRKAKKIENRLNEIDDELYANLPTKISKDDLTTLVVLERLISKKL</sequence>
<dbReference type="AlphaFoldDB" id="A0A1I1N7E5"/>